<sequence length="64" mass="7629">MLGEVVQFWEQKCMLLPLNELLFYEWREKIMRNFPSTKCPHDTYKMEADHSADPLWCSTCGCNL</sequence>
<evidence type="ECO:0000313" key="1">
    <source>
        <dbReference type="EMBL" id="ENH95809.1"/>
    </source>
</evidence>
<protein>
    <submittedName>
        <fullName evidence="1">Uncharacterized protein</fullName>
    </submittedName>
</protein>
<gene>
    <name evidence="1" type="ORF">J416_13891</name>
</gene>
<keyword evidence="2" id="KW-1185">Reference proteome</keyword>
<comment type="caution">
    <text evidence="1">The sequence shown here is derived from an EMBL/GenBank/DDBJ whole genome shotgun (WGS) entry which is preliminary data.</text>
</comment>
<reference evidence="1 2" key="1">
    <citation type="submission" date="2013-03" db="EMBL/GenBank/DDBJ databases">
        <title>Draft genome sequence of Gracibacillus halophilus YIM-C55.5, a moderately halophilic and thermophilic organism from the Xiaochaidamu salt lake.</title>
        <authorList>
            <person name="Sugumar T."/>
            <person name="Polireddy D.R."/>
            <person name="Antony A."/>
            <person name="Madhava Y.R."/>
            <person name="Sivakumar N."/>
        </authorList>
    </citation>
    <scope>NUCLEOTIDE SEQUENCE [LARGE SCALE GENOMIC DNA]</scope>
    <source>
        <strain evidence="1 2">YIM-C55.5</strain>
    </source>
</reference>
<dbReference type="STRING" id="1308866.J416_13891"/>
<dbReference type="AlphaFoldDB" id="N4W989"/>
<proteinExistence type="predicted"/>
<evidence type="ECO:0000313" key="2">
    <source>
        <dbReference type="Proteomes" id="UP000012283"/>
    </source>
</evidence>
<name>N4W989_9BACI</name>
<organism evidence="1 2">
    <name type="scientific">Gracilibacillus halophilus YIM-C55.5</name>
    <dbReference type="NCBI Taxonomy" id="1308866"/>
    <lineage>
        <taxon>Bacteria</taxon>
        <taxon>Bacillati</taxon>
        <taxon>Bacillota</taxon>
        <taxon>Bacilli</taxon>
        <taxon>Bacillales</taxon>
        <taxon>Bacillaceae</taxon>
        <taxon>Gracilibacillus</taxon>
    </lineage>
</organism>
<accession>N4W989</accession>
<dbReference type="Proteomes" id="UP000012283">
    <property type="component" value="Unassembled WGS sequence"/>
</dbReference>
<dbReference type="EMBL" id="APML01000072">
    <property type="protein sequence ID" value="ENH95809.1"/>
    <property type="molecule type" value="Genomic_DNA"/>
</dbReference>